<name>A0A0D0BWE3_9AGAR</name>
<organism evidence="2 3">
    <name type="scientific">Collybiopsis luxurians FD-317 M1</name>
    <dbReference type="NCBI Taxonomy" id="944289"/>
    <lineage>
        <taxon>Eukaryota</taxon>
        <taxon>Fungi</taxon>
        <taxon>Dikarya</taxon>
        <taxon>Basidiomycota</taxon>
        <taxon>Agaricomycotina</taxon>
        <taxon>Agaricomycetes</taxon>
        <taxon>Agaricomycetidae</taxon>
        <taxon>Agaricales</taxon>
        <taxon>Marasmiineae</taxon>
        <taxon>Omphalotaceae</taxon>
        <taxon>Collybiopsis</taxon>
        <taxon>Collybiopsis luxurians</taxon>
    </lineage>
</organism>
<feature type="transmembrane region" description="Helical" evidence="1">
    <location>
        <begin position="181"/>
        <end position="203"/>
    </location>
</feature>
<reference evidence="2 3" key="1">
    <citation type="submission" date="2014-04" db="EMBL/GenBank/DDBJ databases">
        <title>Evolutionary Origins and Diversification of the Mycorrhizal Mutualists.</title>
        <authorList>
            <consortium name="DOE Joint Genome Institute"/>
            <consortium name="Mycorrhizal Genomics Consortium"/>
            <person name="Kohler A."/>
            <person name="Kuo A."/>
            <person name="Nagy L.G."/>
            <person name="Floudas D."/>
            <person name="Copeland A."/>
            <person name="Barry K.W."/>
            <person name="Cichocki N."/>
            <person name="Veneault-Fourrey C."/>
            <person name="LaButti K."/>
            <person name="Lindquist E.A."/>
            <person name="Lipzen A."/>
            <person name="Lundell T."/>
            <person name="Morin E."/>
            <person name="Murat C."/>
            <person name="Riley R."/>
            <person name="Ohm R."/>
            <person name="Sun H."/>
            <person name="Tunlid A."/>
            <person name="Henrissat B."/>
            <person name="Grigoriev I.V."/>
            <person name="Hibbett D.S."/>
            <person name="Martin F."/>
        </authorList>
    </citation>
    <scope>NUCLEOTIDE SEQUENCE [LARGE SCALE GENOMIC DNA]</scope>
    <source>
        <strain evidence="2 3">FD-317 M1</strain>
    </source>
</reference>
<keyword evidence="1" id="KW-0472">Membrane</keyword>
<sequence length="311" mass="34723">MTPEDQHILADFGSLTYYNTINAVVAVAGYGIFVLGTLIAIQILMTKSWTRSRIALFTCLIIMYFCFTWQTLCGTVVDFISTKYTLIEVIGGSDGFETEVVISDKKALPLQYMQSWPGTIIVLLNDALVVWRAWILFQNSRLPKFTLAFLMVANVGVNIADCIWIDTQILSEAFTSSVLDWLSSVLSLVVNMLATGLIAWMAWQERTRTHRQFMAQATVHTKSKAENLLLLLIESGAIFCAIQVVFVVLVIMDSVIVVTKVFHVATGITYTATSCYPAAVTMLLSQDSSPLIETFQITQTRVDPEEDHYEV</sequence>
<keyword evidence="1" id="KW-1133">Transmembrane helix</keyword>
<dbReference type="AlphaFoldDB" id="A0A0D0BWE3"/>
<dbReference type="Proteomes" id="UP000053593">
    <property type="component" value="Unassembled WGS sequence"/>
</dbReference>
<keyword evidence="1" id="KW-0812">Transmembrane</keyword>
<dbReference type="OrthoDB" id="2744793at2759"/>
<feature type="transmembrane region" description="Helical" evidence="1">
    <location>
        <begin position="116"/>
        <end position="135"/>
    </location>
</feature>
<feature type="transmembrane region" description="Helical" evidence="1">
    <location>
        <begin position="147"/>
        <end position="169"/>
    </location>
</feature>
<keyword evidence="3" id="KW-1185">Reference proteome</keyword>
<feature type="transmembrane region" description="Helical" evidence="1">
    <location>
        <begin position="20"/>
        <end position="41"/>
    </location>
</feature>
<dbReference type="HOGENOM" id="CLU_071641_1_0_1"/>
<gene>
    <name evidence="2" type="ORF">GYMLUDRAFT_249880</name>
</gene>
<proteinExistence type="predicted"/>
<accession>A0A0D0BWE3</accession>
<protein>
    <submittedName>
        <fullName evidence="2">Uncharacterized protein</fullName>
    </submittedName>
</protein>
<evidence type="ECO:0000256" key="1">
    <source>
        <dbReference type="SAM" id="Phobius"/>
    </source>
</evidence>
<feature type="transmembrane region" description="Helical" evidence="1">
    <location>
        <begin position="53"/>
        <end position="72"/>
    </location>
</feature>
<evidence type="ECO:0000313" key="2">
    <source>
        <dbReference type="EMBL" id="KIK53979.1"/>
    </source>
</evidence>
<evidence type="ECO:0000313" key="3">
    <source>
        <dbReference type="Proteomes" id="UP000053593"/>
    </source>
</evidence>
<feature type="transmembrane region" description="Helical" evidence="1">
    <location>
        <begin position="228"/>
        <end position="252"/>
    </location>
</feature>
<dbReference type="EMBL" id="KN834821">
    <property type="protein sequence ID" value="KIK53979.1"/>
    <property type="molecule type" value="Genomic_DNA"/>
</dbReference>